<name>A0A2A6FQF7_9MICO</name>
<dbReference type="InterPro" id="IPR017195">
    <property type="entry name" value="ABC_thiamin-permease_prd"/>
</dbReference>
<protein>
    <submittedName>
        <fullName evidence="2">Uncharacterized protein</fullName>
    </submittedName>
</protein>
<comment type="caution">
    <text evidence="2">The sequence shown here is derived from an EMBL/GenBank/DDBJ whole genome shotgun (WGS) entry which is preliminary data.</text>
</comment>
<feature type="transmembrane region" description="Helical" evidence="1">
    <location>
        <begin position="184"/>
        <end position="206"/>
    </location>
</feature>
<keyword evidence="1" id="KW-0472">Membrane</keyword>
<feature type="transmembrane region" description="Helical" evidence="1">
    <location>
        <begin position="151"/>
        <end position="172"/>
    </location>
</feature>
<proteinExistence type="predicted"/>
<evidence type="ECO:0000256" key="1">
    <source>
        <dbReference type="SAM" id="Phobius"/>
    </source>
</evidence>
<keyword evidence="1" id="KW-0812">Transmembrane</keyword>
<sequence length="228" mass="23676">MHHTTTGDQPDVGVQVTVGGQVNVGDQTATRYQAIAHRWRVVDIIVASVLGVAIGLLFVFWNGVGYGWFAALDAVTPGYGGLATGIWLIGGVVGGLIIRKPGAALYVEFLAALVSTAVGNQWGVATLASGLTQGLGAELVFLLFGYRRCGLIVGLLAGAAAGASAWVGELFLTPNWPKSADFLMTYLVTLSISGTVLAGWLGWFLVRALASTGVLARFAVGRSVSARI</sequence>
<organism evidence="2 3">
    <name type="scientific">Candidatus Lumbricidiphila eiseniae</name>
    <dbReference type="NCBI Taxonomy" id="1969409"/>
    <lineage>
        <taxon>Bacteria</taxon>
        <taxon>Bacillati</taxon>
        <taxon>Actinomycetota</taxon>
        <taxon>Actinomycetes</taxon>
        <taxon>Micrococcales</taxon>
        <taxon>Microbacteriaceae</taxon>
        <taxon>Candidatus Lumbricidiphila</taxon>
    </lineage>
</organism>
<feature type="transmembrane region" description="Helical" evidence="1">
    <location>
        <begin position="41"/>
        <end position="61"/>
    </location>
</feature>
<feature type="transmembrane region" description="Helical" evidence="1">
    <location>
        <begin position="125"/>
        <end position="144"/>
    </location>
</feature>
<dbReference type="Proteomes" id="UP000219994">
    <property type="component" value="Unassembled WGS sequence"/>
</dbReference>
<keyword evidence="1" id="KW-1133">Transmembrane helix</keyword>
<gene>
    <name evidence="2" type="ORF">B5766_07770</name>
</gene>
<feature type="transmembrane region" description="Helical" evidence="1">
    <location>
        <begin position="81"/>
        <end position="98"/>
    </location>
</feature>
<dbReference type="Pfam" id="PF09819">
    <property type="entry name" value="ABC_cobalt"/>
    <property type="match status" value="1"/>
</dbReference>
<dbReference type="PIRSF" id="PIRSF037394">
    <property type="entry name" value="ABC_thiamine-permease_YkoE_prd"/>
    <property type="match status" value="1"/>
</dbReference>
<accession>A0A2A6FQF7</accession>
<evidence type="ECO:0000313" key="2">
    <source>
        <dbReference type="EMBL" id="PDQ35105.1"/>
    </source>
</evidence>
<reference evidence="3" key="1">
    <citation type="submission" date="2017-03" db="EMBL/GenBank/DDBJ databases">
        <authorList>
            <person name="Lund M.B."/>
        </authorList>
    </citation>
    <scope>NUCLEOTIDE SEQUENCE [LARGE SCALE GENOMIC DNA]</scope>
</reference>
<feature type="transmembrane region" description="Helical" evidence="1">
    <location>
        <begin position="103"/>
        <end position="119"/>
    </location>
</feature>
<evidence type="ECO:0000313" key="3">
    <source>
        <dbReference type="Proteomes" id="UP000219994"/>
    </source>
</evidence>
<dbReference type="AlphaFoldDB" id="A0A2A6FQF7"/>
<dbReference type="EMBL" id="NAEP01000040">
    <property type="protein sequence ID" value="PDQ35105.1"/>
    <property type="molecule type" value="Genomic_DNA"/>
</dbReference>